<keyword evidence="1" id="KW-0472">Membrane</keyword>
<name>B3QYH7_CHLT3</name>
<dbReference type="EMBL" id="CP001100">
    <property type="protein sequence ID" value="ACF13605.1"/>
    <property type="molecule type" value="Genomic_DNA"/>
</dbReference>
<protein>
    <submittedName>
        <fullName evidence="2">Uncharacterized protein</fullName>
    </submittedName>
</protein>
<dbReference type="Proteomes" id="UP000001208">
    <property type="component" value="Chromosome"/>
</dbReference>
<dbReference type="KEGG" id="cts:Ctha_1141"/>
<sequence length="83" mass="8983">MAKSSQNSKKSGKPAKPQVHVRFSRVLVILAGANLLLMFAPGLGLLHSIYYIGSVVSLAASVIGIALIIYAFQSLYYTDEKKQ</sequence>
<dbReference type="AlphaFoldDB" id="B3QYH7"/>
<accession>B3QYH7</accession>
<dbReference type="eggNOG" id="ENOG5033P6R">
    <property type="taxonomic scope" value="Bacteria"/>
</dbReference>
<proteinExistence type="predicted"/>
<evidence type="ECO:0000313" key="2">
    <source>
        <dbReference type="EMBL" id="ACF13605.1"/>
    </source>
</evidence>
<dbReference type="RefSeq" id="WP_012499689.1">
    <property type="nucleotide sequence ID" value="NC_011026.1"/>
</dbReference>
<keyword evidence="3" id="KW-1185">Reference proteome</keyword>
<keyword evidence="1" id="KW-0812">Transmembrane</keyword>
<reference evidence="2 3" key="1">
    <citation type="submission" date="2008-06" db="EMBL/GenBank/DDBJ databases">
        <title>Complete sequence of Chloroherpeton thalassium ATCC 35110.</title>
        <authorList>
            <consortium name="US DOE Joint Genome Institute"/>
            <person name="Lucas S."/>
            <person name="Copeland A."/>
            <person name="Lapidus A."/>
            <person name="Glavina del Rio T."/>
            <person name="Dalin E."/>
            <person name="Tice H."/>
            <person name="Bruce D."/>
            <person name="Goodwin L."/>
            <person name="Pitluck S."/>
            <person name="Schmutz J."/>
            <person name="Larimer F."/>
            <person name="Land M."/>
            <person name="Hauser L."/>
            <person name="Kyrpides N."/>
            <person name="Mikhailova N."/>
            <person name="Liu Z."/>
            <person name="Li T."/>
            <person name="Zhao F."/>
            <person name="Overmann J."/>
            <person name="Bryant D.A."/>
            <person name="Richardson P."/>
        </authorList>
    </citation>
    <scope>NUCLEOTIDE SEQUENCE [LARGE SCALE GENOMIC DNA]</scope>
    <source>
        <strain evidence="3">ATCC 35110 / GB-78</strain>
    </source>
</reference>
<feature type="transmembrane region" description="Helical" evidence="1">
    <location>
        <begin position="21"/>
        <end position="43"/>
    </location>
</feature>
<gene>
    <name evidence="2" type="ordered locus">Ctha_1141</name>
</gene>
<keyword evidence="1" id="KW-1133">Transmembrane helix</keyword>
<evidence type="ECO:0000256" key="1">
    <source>
        <dbReference type="SAM" id="Phobius"/>
    </source>
</evidence>
<feature type="transmembrane region" description="Helical" evidence="1">
    <location>
        <begin position="49"/>
        <end position="72"/>
    </location>
</feature>
<evidence type="ECO:0000313" key="3">
    <source>
        <dbReference type="Proteomes" id="UP000001208"/>
    </source>
</evidence>
<dbReference type="STRING" id="517418.Ctha_1141"/>
<organism evidence="2 3">
    <name type="scientific">Chloroherpeton thalassium (strain ATCC 35110 / GB-78)</name>
    <dbReference type="NCBI Taxonomy" id="517418"/>
    <lineage>
        <taxon>Bacteria</taxon>
        <taxon>Pseudomonadati</taxon>
        <taxon>Chlorobiota</taxon>
        <taxon>Chlorobiia</taxon>
        <taxon>Chlorobiales</taxon>
        <taxon>Chloroherpetonaceae</taxon>
        <taxon>Chloroherpeton</taxon>
    </lineage>
</organism>
<dbReference type="HOGENOM" id="CLU_193577_0_0_10"/>